<evidence type="ECO:0000313" key="2">
    <source>
        <dbReference type="EMBL" id="KRV50157.1"/>
    </source>
</evidence>
<comment type="caution">
    <text evidence="2">The sequence shown here is derived from an EMBL/GenBank/DDBJ whole genome shotgun (WGS) entry which is preliminary data.</text>
</comment>
<protein>
    <recommendedName>
        <fullName evidence="4">Class I SAM-dependent methyltransferase</fullName>
    </recommendedName>
</protein>
<name>A0A0T6LVS7_WENVI</name>
<evidence type="ECO:0000313" key="3">
    <source>
        <dbReference type="Proteomes" id="UP000050867"/>
    </source>
</evidence>
<evidence type="ECO:0008006" key="4">
    <source>
        <dbReference type="Google" id="ProtNLM"/>
    </source>
</evidence>
<dbReference type="RefSeq" id="WP_018382776.1">
    <property type="nucleotide sequence ID" value="NZ_LLZU01000006.1"/>
</dbReference>
<reference evidence="2 3" key="1">
    <citation type="submission" date="2015-10" db="EMBL/GenBank/DDBJ databases">
        <title>Draft genome sequence of pyrrolomycin-producing Streptomyces vitaminophilus.</title>
        <authorList>
            <person name="Graham D.E."/>
            <person name="Mahan K.M."/>
            <person name="Klingeman D.M."/>
            <person name="Hettich R.L."/>
            <person name="Parry R.J."/>
        </authorList>
    </citation>
    <scope>NUCLEOTIDE SEQUENCE [LARGE SCALE GENOMIC DNA]</scope>
    <source>
        <strain evidence="2 3">ATCC 31673</strain>
    </source>
</reference>
<proteinExistence type="predicted"/>
<organism evidence="2 3">
    <name type="scientific">Wenjunlia vitaminophila</name>
    <name type="common">Streptomyces vitaminophilus</name>
    <dbReference type="NCBI Taxonomy" id="76728"/>
    <lineage>
        <taxon>Bacteria</taxon>
        <taxon>Bacillati</taxon>
        <taxon>Actinomycetota</taxon>
        <taxon>Actinomycetes</taxon>
        <taxon>Kitasatosporales</taxon>
        <taxon>Streptomycetaceae</taxon>
        <taxon>Wenjunlia</taxon>
    </lineage>
</organism>
<keyword evidence="3" id="KW-1185">Reference proteome</keyword>
<dbReference type="Pfam" id="PF13578">
    <property type="entry name" value="Methyltransf_24"/>
    <property type="match status" value="1"/>
</dbReference>
<dbReference type="Proteomes" id="UP000050867">
    <property type="component" value="Unassembled WGS sequence"/>
</dbReference>
<keyword evidence="1" id="KW-0175">Coiled coil</keyword>
<sequence>MGSVLTSQVARRALRPIISELDRRIERGVRRGSAGEARELRARVDALSAELAEARRELDEARVPRYALELLLGKEGGRPASRLPTKGLIDTLSGEVAATTGAKDARAQVVAAYRTLVEVEMRGVGRMAGGTANILGKLTATPLLGPPNAEVLEIGTLFGLFSGALARQLSRFGLTCSLTIVDPLADVQLQPGTRNGRDPSGSPVSEQVLRANLALAGVDPERVRVRPGFSGDPEVRDAVSDRSYGVVVVDGDHSAEGVADDLAWVEEIVAPGGIVVVDDYGDRNWPGVKEAADRHLADSDLLELVGVCSTSAFLRARGA</sequence>
<dbReference type="SUPFAM" id="SSF53335">
    <property type="entry name" value="S-adenosyl-L-methionine-dependent methyltransferases"/>
    <property type="match status" value="1"/>
</dbReference>
<feature type="coiled-coil region" evidence="1">
    <location>
        <begin position="37"/>
        <end position="64"/>
    </location>
</feature>
<dbReference type="OrthoDB" id="4161024at2"/>
<dbReference type="EMBL" id="LLZU01000006">
    <property type="protein sequence ID" value="KRV50157.1"/>
    <property type="molecule type" value="Genomic_DNA"/>
</dbReference>
<dbReference type="eggNOG" id="ENOG5033PX7">
    <property type="taxonomic scope" value="Bacteria"/>
</dbReference>
<dbReference type="STRING" id="76728.AQ490_17300"/>
<gene>
    <name evidence="2" type="ORF">AQ490_17300</name>
</gene>
<dbReference type="AlphaFoldDB" id="A0A0T6LVS7"/>
<dbReference type="Gene3D" id="3.40.50.150">
    <property type="entry name" value="Vaccinia Virus protein VP39"/>
    <property type="match status" value="1"/>
</dbReference>
<evidence type="ECO:0000256" key="1">
    <source>
        <dbReference type="SAM" id="Coils"/>
    </source>
</evidence>
<dbReference type="InterPro" id="IPR029063">
    <property type="entry name" value="SAM-dependent_MTases_sf"/>
</dbReference>
<accession>A0A0T6LVS7</accession>